<feature type="region of interest" description="Disordered" evidence="1">
    <location>
        <begin position="88"/>
        <end position="172"/>
    </location>
</feature>
<dbReference type="Pfam" id="PF12118">
    <property type="entry name" value="SprA-related"/>
    <property type="match status" value="1"/>
</dbReference>
<sequence length="290" mass="31820">MSTINLLNGMSPVSSNYATGSNSIAQNYSNENNENRILVLQEDTVTLSKDNCQCNDGQNSQHQYSSNRSKARMAYLGIAKKVSYPTVKTDSNEDKTNVTDGTVNTDESKDNEKGSVSEEKGANGKTLSDKEKQQLQELKSRDIEVKKHEQTHQRVGSPYTSAPSYEYETGPDGKKYAVAGSVNIDSSDADTPEKTAEKMRIIIKAAKAPAQPSSKDLSVAADASRRLNEANAKVQKEKQEQMKENMESANNKDSVNEDPAKKENENKNIQDMTEGSSSIAPQKFSESKGF</sequence>
<feature type="compositionally biased region" description="Basic and acidic residues" evidence="1">
    <location>
        <begin position="254"/>
        <end position="268"/>
    </location>
</feature>
<reference evidence="2 3" key="1">
    <citation type="submission" date="2021-03" db="EMBL/GenBank/DDBJ databases">
        <title>Succinivibrio sp. nov. isolated from feces of cow.</title>
        <authorList>
            <person name="Choi J.-Y."/>
        </authorList>
    </citation>
    <scope>NUCLEOTIDE SEQUENCE [LARGE SCALE GENOMIC DNA]</scope>
    <source>
        <strain evidence="2 3">AGMB01872</strain>
    </source>
</reference>
<evidence type="ECO:0000256" key="1">
    <source>
        <dbReference type="SAM" id="MobiDB-lite"/>
    </source>
</evidence>
<accession>A0ABS7DH60</accession>
<evidence type="ECO:0000313" key="3">
    <source>
        <dbReference type="Proteomes" id="UP000731465"/>
    </source>
</evidence>
<feature type="compositionally biased region" description="Basic and acidic residues" evidence="1">
    <location>
        <begin position="106"/>
        <end position="152"/>
    </location>
</feature>
<feature type="compositionally biased region" description="Basic and acidic residues" evidence="1">
    <location>
        <begin position="223"/>
        <end position="246"/>
    </location>
</feature>
<dbReference type="Proteomes" id="UP000731465">
    <property type="component" value="Unassembled WGS sequence"/>
</dbReference>
<dbReference type="RefSeq" id="WP_219937851.1">
    <property type="nucleotide sequence ID" value="NZ_JAGFNY010000023.1"/>
</dbReference>
<proteinExistence type="predicted"/>
<evidence type="ECO:0000313" key="2">
    <source>
        <dbReference type="EMBL" id="MBW7570627.1"/>
    </source>
</evidence>
<evidence type="ECO:0008006" key="4">
    <source>
        <dbReference type="Google" id="ProtNLM"/>
    </source>
</evidence>
<gene>
    <name evidence="2" type="ORF">J5V48_06950</name>
</gene>
<dbReference type="InterPro" id="IPR021973">
    <property type="entry name" value="SprA-related"/>
</dbReference>
<name>A0ABS7DH60_9GAMM</name>
<keyword evidence="3" id="KW-1185">Reference proteome</keyword>
<feature type="compositionally biased region" description="Polar residues" evidence="1">
    <location>
        <begin position="269"/>
        <end position="280"/>
    </location>
</feature>
<dbReference type="EMBL" id="JAGFNY010000023">
    <property type="protein sequence ID" value="MBW7570627.1"/>
    <property type="molecule type" value="Genomic_DNA"/>
</dbReference>
<feature type="region of interest" description="Disordered" evidence="1">
    <location>
        <begin position="207"/>
        <end position="290"/>
    </location>
</feature>
<protein>
    <recommendedName>
        <fullName evidence="4">SprA-related family protein</fullName>
    </recommendedName>
</protein>
<comment type="caution">
    <text evidence="2">The sequence shown here is derived from an EMBL/GenBank/DDBJ whole genome shotgun (WGS) entry which is preliminary data.</text>
</comment>
<organism evidence="2 3">
    <name type="scientific">Succinivibrio faecicola</name>
    <dbReference type="NCBI Taxonomy" id="2820300"/>
    <lineage>
        <taxon>Bacteria</taxon>
        <taxon>Pseudomonadati</taxon>
        <taxon>Pseudomonadota</taxon>
        <taxon>Gammaproteobacteria</taxon>
        <taxon>Aeromonadales</taxon>
        <taxon>Succinivibrionaceae</taxon>
        <taxon>Succinivibrio</taxon>
    </lineage>
</organism>